<dbReference type="STRING" id="749551.HMPREF9555_00848"/>
<dbReference type="RefSeq" id="WP_009349525.1">
    <property type="nucleotide sequence ID" value="NZ_GL638136.1"/>
</dbReference>
<evidence type="ECO:0000313" key="1">
    <source>
        <dbReference type="EMBL" id="EFW29966.1"/>
    </source>
</evidence>
<sequence length="66" mass="7143">MTSHFSDHALYLGAETLVMKDKKLWKHGAAADVIDEESMTALYGLPVHIVSIGTRSVCVGGEIGER</sequence>
<name>E7N1J5_9FIRM</name>
<dbReference type="AlphaFoldDB" id="E7N1J5"/>
<evidence type="ECO:0000313" key="2">
    <source>
        <dbReference type="Proteomes" id="UP000004633"/>
    </source>
</evidence>
<organism evidence="1 2">
    <name type="scientific">Selenomonas artemidis F0399</name>
    <dbReference type="NCBI Taxonomy" id="749551"/>
    <lineage>
        <taxon>Bacteria</taxon>
        <taxon>Bacillati</taxon>
        <taxon>Bacillota</taxon>
        <taxon>Negativicutes</taxon>
        <taxon>Selenomonadales</taxon>
        <taxon>Selenomonadaceae</taxon>
        <taxon>Selenomonas</taxon>
    </lineage>
</organism>
<dbReference type="Proteomes" id="UP000004633">
    <property type="component" value="Unassembled WGS sequence"/>
</dbReference>
<gene>
    <name evidence="1" type="ORF">HMPREF9555_00848</name>
</gene>
<comment type="caution">
    <text evidence="1">The sequence shown here is derived from an EMBL/GenBank/DDBJ whole genome shotgun (WGS) entry which is preliminary data.</text>
</comment>
<protein>
    <submittedName>
        <fullName evidence="1">Uncharacterized protein</fullName>
    </submittedName>
</protein>
<dbReference type="EMBL" id="AECV01000014">
    <property type="protein sequence ID" value="EFW29966.1"/>
    <property type="molecule type" value="Genomic_DNA"/>
</dbReference>
<dbReference type="HOGENOM" id="CLU_2828783_0_0_9"/>
<proteinExistence type="predicted"/>
<reference evidence="1 2" key="1">
    <citation type="submission" date="2010-08" db="EMBL/GenBank/DDBJ databases">
        <authorList>
            <person name="Weinstock G."/>
            <person name="Sodergren E."/>
            <person name="Clifton S."/>
            <person name="Fulton L."/>
            <person name="Fulton B."/>
            <person name="Courtney L."/>
            <person name="Fronick C."/>
            <person name="Harrison M."/>
            <person name="Strong C."/>
            <person name="Farmer C."/>
            <person name="Delahaunty K."/>
            <person name="Markovic C."/>
            <person name="Hall O."/>
            <person name="Minx P."/>
            <person name="Tomlinson C."/>
            <person name="Mitreva M."/>
            <person name="Hou S."/>
            <person name="Chen J."/>
            <person name="Wollam A."/>
            <person name="Pepin K.H."/>
            <person name="Johnson M."/>
            <person name="Bhonagiri V."/>
            <person name="Zhang X."/>
            <person name="Suruliraj S."/>
            <person name="Warren W."/>
            <person name="Chinwalla A."/>
            <person name="Mardis E.R."/>
            <person name="Wilson R.K."/>
        </authorList>
    </citation>
    <scope>NUCLEOTIDE SEQUENCE [LARGE SCALE GENOMIC DNA]</scope>
    <source>
        <strain evidence="1 2">F0399</strain>
    </source>
</reference>
<keyword evidence="2" id="KW-1185">Reference proteome</keyword>
<accession>E7N1J5</accession>